<evidence type="ECO:0000313" key="3">
    <source>
        <dbReference type="Proteomes" id="UP000548423"/>
    </source>
</evidence>
<evidence type="ECO:0000256" key="1">
    <source>
        <dbReference type="SAM" id="Phobius"/>
    </source>
</evidence>
<reference evidence="3" key="1">
    <citation type="submission" date="2020-07" db="EMBL/GenBank/DDBJ databases">
        <authorList>
            <person name="Partida-Martinez L."/>
            <person name="Huntemann M."/>
            <person name="Clum A."/>
            <person name="Wang J."/>
            <person name="Palaniappan K."/>
            <person name="Ritter S."/>
            <person name="Chen I.-M."/>
            <person name="Stamatis D."/>
            <person name="Reddy T."/>
            <person name="O'Malley R."/>
            <person name="Daum C."/>
            <person name="Shapiro N."/>
            <person name="Ivanova N."/>
            <person name="Kyrpides N."/>
            <person name="Woyke T."/>
        </authorList>
    </citation>
    <scope>NUCLEOTIDE SEQUENCE [LARGE SCALE GENOMIC DNA]</scope>
    <source>
        <strain evidence="3">AT2.8</strain>
    </source>
</reference>
<protein>
    <submittedName>
        <fullName evidence="2">Uncharacterized protein</fullName>
    </submittedName>
</protein>
<name>A0A852TGN4_9BACI</name>
<gene>
    <name evidence="2" type="ORF">F4694_004094</name>
</gene>
<proteinExistence type="predicted"/>
<dbReference type="EMBL" id="JACCBX010000008">
    <property type="protein sequence ID" value="NYE07309.1"/>
    <property type="molecule type" value="Genomic_DNA"/>
</dbReference>
<comment type="caution">
    <text evidence="2">The sequence shown here is derived from an EMBL/GenBank/DDBJ whole genome shotgun (WGS) entry which is preliminary data.</text>
</comment>
<keyword evidence="1" id="KW-0812">Transmembrane</keyword>
<keyword evidence="1" id="KW-1133">Transmembrane helix</keyword>
<keyword evidence="1" id="KW-0472">Membrane</keyword>
<dbReference type="Proteomes" id="UP000548423">
    <property type="component" value="Unassembled WGS sequence"/>
</dbReference>
<accession>A0A852TGN4</accession>
<evidence type="ECO:0000313" key="2">
    <source>
        <dbReference type="EMBL" id="NYE07309.1"/>
    </source>
</evidence>
<reference evidence="3" key="2">
    <citation type="submission" date="2020-08" db="EMBL/GenBank/DDBJ databases">
        <title>The Agave Microbiome: Exploring the role of microbial communities in plant adaptations to desert environments.</title>
        <authorList>
            <person name="Partida-Martinez L.P."/>
        </authorList>
    </citation>
    <scope>NUCLEOTIDE SEQUENCE [LARGE SCALE GENOMIC DNA]</scope>
    <source>
        <strain evidence="3">AT2.8</strain>
    </source>
</reference>
<feature type="transmembrane region" description="Helical" evidence="1">
    <location>
        <begin position="38"/>
        <end position="58"/>
    </location>
</feature>
<sequence length="62" mass="6851">MLFGPGVLIAGASFITIVVLEKTAEDFGITWLSTTLKLVVPIVAILFAIFFLETNALLRWLR</sequence>
<organism evidence="2 3">
    <name type="scientific">Neobacillus niacini</name>
    <dbReference type="NCBI Taxonomy" id="86668"/>
    <lineage>
        <taxon>Bacteria</taxon>
        <taxon>Bacillati</taxon>
        <taxon>Bacillota</taxon>
        <taxon>Bacilli</taxon>
        <taxon>Bacillales</taxon>
        <taxon>Bacillaceae</taxon>
        <taxon>Neobacillus</taxon>
    </lineage>
</organism>
<dbReference type="AlphaFoldDB" id="A0A852TGN4"/>